<evidence type="ECO:0000256" key="1">
    <source>
        <dbReference type="SAM" id="Phobius"/>
    </source>
</evidence>
<protein>
    <submittedName>
        <fullName evidence="2">Uncharacterized protein</fullName>
    </submittedName>
</protein>
<keyword evidence="1" id="KW-0472">Membrane</keyword>
<keyword evidence="3" id="KW-1185">Reference proteome</keyword>
<proteinExistence type="predicted"/>
<dbReference type="Proteomes" id="UP001198163">
    <property type="component" value="Unassembled WGS sequence"/>
</dbReference>
<organism evidence="2 3">
    <name type="scientific">Teretinema zuelzerae</name>
    <dbReference type="NCBI Taxonomy" id="156"/>
    <lineage>
        <taxon>Bacteria</taxon>
        <taxon>Pseudomonadati</taxon>
        <taxon>Spirochaetota</taxon>
        <taxon>Spirochaetia</taxon>
        <taxon>Spirochaetales</taxon>
        <taxon>Treponemataceae</taxon>
        <taxon>Teretinema</taxon>
    </lineage>
</organism>
<evidence type="ECO:0000313" key="3">
    <source>
        <dbReference type="Proteomes" id="UP001198163"/>
    </source>
</evidence>
<dbReference type="EMBL" id="JAINWA010000001">
    <property type="protein sequence ID" value="MCD1654171.1"/>
    <property type="molecule type" value="Genomic_DNA"/>
</dbReference>
<reference evidence="2" key="1">
    <citation type="submission" date="2021-08" db="EMBL/GenBank/DDBJ databases">
        <title>Comparative analyses of Brucepasteria parasyntrophica and Teretinema zuelzerae.</title>
        <authorList>
            <person name="Song Y."/>
            <person name="Brune A."/>
        </authorList>
    </citation>
    <scope>NUCLEOTIDE SEQUENCE</scope>
    <source>
        <strain evidence="2">DSM 1903</strain>
    </source>
</reference>
<dbReference type="RefSeq" id="WP_230754139.1">
    <property type="nucleotide sequence ID" value="NZ_JAINWA010000001.1"/>
</dbReference>
<sequence length="71" mass="7672">MFRWLVSGFILAGGFSVLPFTSVGEWSRAAFGPSFIVPFSILCGVAVTGWCGVFVGSNIDFFVKKFGFAHT</sequence>
<keyword evidence="1" id="KW-0812">Transmembrane</keyword>
<comment type="caution">
    <text evidence="2">The sequence shown here is derived from an EMBL/GenBank/DDBJ whole genome shotgun (WGS) entry which is preliminary data.</text>
</comment>
<evidence type="ECO:0000313" key="2">
    <source>
        <dbReference type="EMBL" id="MCD1654171.1"/>
    </source>
</evidence>
<accession>A0AAE3EI13</accession>
<dbReference type="AlphaFoldDB" id="A0AAE3EI13"/>
<feature type="transmembrane region" description="Helical" evidence="1">
    <location>
        <begin position="35"/>
        <end position="55"/>
    </location>
</feature>
<keyword evidence="1" id="KW-1133">Transmembrane helix</keyword>
<gene>
    <name evidence="2" type="ORF">K7J14_05585</name>
</gene>
<name>A0AAE3EI13_9SPIR</name>